<dbReference type="AlphaFoldDB" id="A0AAD8NEZ0"/>
<proteinExistence type="inferred from homology"/>
<dbReference type="Pfam" id="PF03595">
    <property type="entry name" value="SLAC1"/>
    <property type="match status" value="1"/>
</dbReference>
<dbReference type="InterPro" id="IPR030183">
    <property type="entry name" value="SLAC/SLAH"/>
</dbReference>
<evidence type="ECO:0000313" key="12">
    <source>
        <dbReference type="Proteomes" id="UP001237642"/>
    </source>
</evidence>
<reference evidence="11" key="2">
    <citation type="submission" date="2023-05" db="EMBL/GenBank/DDBJ databases">
        <authorList>
            <person name="Schelkunov M.I."/>
        </authorList>
    </citation>
    <scope>NUCLEOTIDE SEQUENCE</scope>
    <source>
        <strain evidence="11">Hsosn_3</strain>
        <tissue evidence="11">Leaf</tissue>
    </source>
</reference>
<keyword evidence="12" id="KW-1185">Reference proteome</keyword>
<dbReference type="InterPro" id="IPR004695">
    <property type="entry name" value="SLAC1/Mae1/Ssu1/TehA"/>
</dbReference>
<dbReference type="GO" id="GO:0006873">
    <property type="term" value="P:intracellular monoatomic ion homeostasis"/>
    <property type="evidence" value="ECO:0007669"/>
    <property type="project" value="InterPro"/>
</dbReference>
<evidence type="ECO:0000256" key="5">
    <source>
        <dbReference type="ARBA" id="ARBA00022475"/>
    </source>
</evidence>
<comment type="subcellular location">
    <subcellularLocation>
        <location evidence="2">Cell membrane</location>
    </subcellularLocation>
    <subcellularLocation>
        <location evidence="1">Endomembrane system</location>
        <topology evidence="1">Multi-pass membrane protein</topology>
    </subcellularLocation>
</comment>
<gene>
    <name evidence="11" type="ORF">POM88_005043</name>
</gene>
<evidence type="ECO:0000256" key="1">
    <source>
        <dbReference type="ARBA" id="ARBA00004127"/>
    </source>
</evidence>
<reference evidence="11" key="1">
    <citation type="submission" date="2023-02" db="EMBL/GenBank/DDBJ databases">
        <title>Genome of toxic invasive species Heracleum sosnowskyi carries increased number of genes despite the absence of recent whole-genome duplications.</title>
        <authorList>
            <person name="Schelkunov M."/>
            <person name="Shtratnikova V."/>
            <person name="Makarenko M."/>
            <person name="Klepikova A."/>
            <person name="Omelchenko D."/>
            <person name="Novikova G."/>
            <person name="Obukhova E."/>
            <person name="Bogdanov V."/>
            <person name="Penin A."/>
            <person name="Logacheva M."/>
        </authorList>
    </citation>
    <scope>NUCLEOTIDE SEQUENCE</scope>
    <source>
        <strain evidence="11">Hsosn_3</strain>
        <tissue evidence="11">Leaf</tissue>
    </source>
</reference>
<feature type="transmembrane region" description="Helical" evidence="10">
    <location>
        <begin position="131"/>
        <end position="156"/>
    </location>
</feature>
<evidence type="ECO:0000256" key="6">
    <source>
        <dbReference type="ARBA" id="ARBA00022692"/>
    </source>
</evidence>
<keyword evidence="6 10" id="KW-0812">Transmembrane</keyword>
<feature type="transmembrane region" description="Helical" evidence="10">
    <location>
        <begin position="48"/>
        <end position="66"/>
    </location>
</feature>
<evidence type="ECO:0000256" key="8">
    <source>
        <dbReference type="ARBA" id="ARBA00023065"/>
    </source>
</evidence>
<evidence type="ECO:0000256" key="10">
    <source>
        <dbReference type="SAM" id="Phobius"/>
    </source>
</evidence>
<dbReference type="GO" id="GO:0012505">
    <property type="term" value="C:endomembrane system"/>
    <property type="evidence" value="ECO:0007669"/>
    <property type="project" value="UniProtKB-SubCell"/>
</dbReference>
<evidence type="ECO:0000256" key="9">
    <source>
        <dbReference type="ARBA" id="ARBA00023136"/>
    </source>
</evidence>
<accession>A0AAD8NEZ0</accession>
<evidence type="ECO:0000256" key="2">
    <source>
        <dbReference type="ARBA" id="ARBA00004236"/>
    </source>
</evidence>
<comment type="caution">
    <text evidence="11">The sequence shown here is derived from an EMBL/GenBank/DDBJ whole genome shotgun (WGS) entry which is preliminary data.</text>
</comment>
<dbReference type="PANTHER" id="PTHR31269:SF22">
    <property type="entry name" value="OS01G0247700 PROTEIN"/>
    <property type="match status" value="1"/>
</dbReference>
<keyword evidence="9 10" id="KW-0472">Membrane</keyword>
<dbReference type="GO" id="GO:0008308">
    <property type="term" value="F:voltage-gated monoatomic anion channel activity"/>
    <property type="evidence" value="ECO:0007669"/>
    <property type="project" value="InterPro"/>
</dbReference>
<feature type="transmembrane region" description="Helical" evidence="10">
    <location>
        <begin position="102"/>
        <end position="119"/>
    </location>
</feature>
<evidence type="ECO:0000256" key="4">
    <source>
        <dbReference type="ARBA" id="ARBA00022448"/>
    </source>
</evidence>
<organism evidence="11 12">
    <name type="scientific">Heracleum sosnowskyi</name>
    <dbReference type="NCBI Taxonomy" id="360622"/>
    <lineage>
        <taxon>Eukaryota</taxon>
        <taxon>Viridiplantae</taxon>
        <taxon>Streptophyta</taxon>
        <taxon>Embryophyta</taxon>
        <taxon>Tracheophyta</taxon>
        <taxon>Spermatophyta</taxon>
        <taxon>Magnoliopsida</taxon>
        <taxon>eudicotyledons</taxon>
        <taxon>Gunneridae</taxon>
        <taxon>Pentapetalae</taxon>
        <taxon>asterids</taxon>
        <taxon>campanulids</taxon>
        <taxon>Apiales</taxon>
        <taxon>Apiaceae</taxon>
        <taxon>Apioideae</taxon>
        <taxon>apioid superclade</taxon>
        <taxon>Tordylieae</taxon>
        <taxon>Tordyliinae</taxon>
        <taxon>Heracleum</taxon>
    </lineage>
</organism>
<dbReference type="PANTHER" id="PTHR31269">
    <property type="entry name" value="S-TYPE ANION CHANNEL SLAH3"/>
    <property type="match status" value="1"/>
</dbReference>
<dbReference type="InterPro" id="IPR038665">
    <property type="entry name" value="Voltage-dep_anion_channel_sf"/>
</dbReference>
<evidence type="ECO:0000256" key="3">
    <source>
        <dbReference type="ARBA" id="ARBA00007808"/>
    </source>
</evidence>
<protein>
    <submittedName>
        <fullName evidence="11">Uncharacterized protein</fullName>
    </submittedName>
</protein>
<keyword evidence="5" id="KW-1003">Cell membrane</keyword>
<sequence length="184" mass="20402">MSSITMMTVVPKRNGRTTLEIIPSLHGSRRPLRLAGSGSYGMQRECNLFVLFWDAPSMASLAWISISGSYDNSSKMLFFLSLFLFMSLVCRPKLFKKSMRRFNVAWWAYSFPITVLALSSTEYAQEVKSSIAHLLMVILSAISVLVTLVLMVFTAINTDLSSDSKFTSKPSADLILTASSSSTE</sequence>
<name>A0AAD8NEZ0_9APIA</name>
<dbReference type="GO" id="GO:0005886">
    <property type="term" value="C:plasma membrane"/>
    <property type="evidence" value="ECO:0007669"/>
    <property type="project" value="UniProtKB-SubCell"/>
</dbReference>
<evidence type="ECO:0000256" key="7">
    <source>
        <dbReference type="ARBA" id="ARBA00022989"/>
    </source>
</evidence>
<dbReference type="EMBL" id="JAUIZM010000001">
    <property type="protein sequence ID" value="KAK1405438.1"/>
    <property type="molecule type" value="Genomic_DNA"/>
</dbReference>
<keyword evidence="7 10" id="KW-1133">Transmembrane helix</keyword>
<comment type="similarity">
    <text evidence="3">Belongs to the SLAC1 S-type anion channel family.</text>
</comment>
<keyword evidence="8" id="KW-0406">Ion transport</keyword>
<keyword evidence="4" id="KW-0813">Transport</keyword>
<feature type="transmembrane region" description="Helical" evidence="10">
    <location>
        <begin position="72"/>
        <end position="90"/>
    </location>
</feature>
<evidence type="ECO:0000313" key="11">
    <source>
        <dbReference type="EMBL" id="KAK1405438.1"/>
    </source>
</evidence>
<dbReference type="Gene3D" id="1.50.10.150">
    <property type="entry name" value="Voltage-dependent anion channel"/>
    <property type="match status" value="1"/>
</dbReference>
<dbReference type="Proteomes" id="UP001237642">
    <property type="component" value="Unassembled WGS sequence"/>
</dbReference>